<dbReference type="InterPro" id="IPR004087">
    <property type="entry name" value="KH_dom"/>
</dbReference>
<keyword evidence="1" id="KW-0677">Repeat</keyword>
<accession>A0AA91T3E6</accession>
<dbReference type="PANTHER" id="PTHR10288">
    <property type="entry name" value="KH DOMAIN CONTAINING RNA BINDING PROTEIN"/>
    <property type="match status" value="1"/>
</dbReference>
<dbReference type="EMBL" id="LYUB02000003">
    <property type="protein sequence ID" value="OVF10142.1"/>
    <property type="molecule type" value="Genomic_DNA"/>
</dbReference>
<sequence length="503" mass="54147">MSVASNASLGSLGSMSTFCSSEDYIAPVLDTTTEILTDPTVDLNSVLLVCRECGADTRDCRTRLCSGQAQFKPGYNLFRRNSSAAGQRTHSEKPESDPELSEGQTINFYSFADVLDGEQDGEEFLRGEVSIRSDWKVHIMSEDDILPSLETQPGLINFRVLVSAKEAGCLIGQNGAVIDSIRDETATRAGISQLRPGTHERILTVSGLVDSAAKALSYFAQALVNASSETPFSYSYFPLKQMSRIANVEGQTTVLRMMVPNSQIGTLIGARGLRIQQIQRQCNVSMIVSKSFLAGSSERLVELQGTVDNLYDAVRIVGRCLLSGASSSEETVLYVPRPSSKAAEVPKPATTQETVSFRDDIVGALIGKHGSRIQGVRKVSGATIAISEEDGTGERSFTISGSPSAVGKAKRLLAFNLEREEQRRADHETHASNSFHSENEKGREDENEKGREDENNLAESRDGDPSRKDITDGDDGPGGSEPADGTSRGEDDGDQAESVSTAA</sequence>
<evidence type="ECO:0000259" key="4">
    <source>
        <dbReference type="SMART" id="SM00322"/>
    </source>
</evidence>
<evidence type="ECO:0000313" key="6">
    <source>
        <dbReference type="Proteomes" id="UP000195602"/>
    </source>
</evidence>
<feature type="domain" description="K Homology" evidence="4">
    <location>
        <begin position="349"/>
        <end position="418"/>
    </location>
</feature>
<comment type="caution">
    <text evidence="5">The sequence shown here is derived from an EMBL/GenBank/DDBJ whole genome shotgun (WGS) entry which is preliminary data.</text>
</comment>
<evidence type="ECO:0000256" key="1">
    <source>
        <dbReference type="ARBA" id="ARBA00022737"/>
    </source>
</evidence>
<feature type="region of interest" description="Disordered" evidence="3">
    <location>
        <begin position="83"/>
        <end position="102"/>
    </location>
</feature>
<feature type="domain" description="K Homology" evidence="4">
    <location>
        <begin position="154"/>
        <end position="224"/>
    </location>
</feature>
<protein>
    <submittedName>
        <fullName evidence="5">Heterogeneous nuclear rnp K-like protein</fullName>
    </submittedName>
</protein>
<dbReference type="InterPro" id="IPR036612">
    <property type="entry name" value="KH_dom_type_1_sf"/>
</dbReference>
<feature type="domain" description="K Homology" evidence="4">
    <location>
        <begin position="251"/>
        <end position="322"/>
    </location>
</feature>
<gene>
    <name evidence="5" type="ORF">A9F13_03g02893</name>
</gene>
<evidence type="ECO:0000256" key="2">
    <source>
        <dbReference type="PROSITE-ProRule" id="PRU00117"/>
    </source>
</evidence>
<keyword evidence="2" id="KW-0694">RNA-binding</keyword>
<dbReference type="KEGG" id="clus:A9F13_03g02893"/>
<dbReference type="Pfam" id="PF00013">
    <property type="entry name" value="KH_1"/>
    <property type="match status" value="3"/>
</dbReference>
<dbReference type="Gene3D" id="3.30.1370.10">
    <property type="entry name" value="K Homology domain, type 1"/>
    <property type="match status" value="3"/>
</dbReference>
<dbReference type="InterPro" id="IPR004088">
    <property type="entry name" value="KH_dom_type_1"/>
</dbReference>
<reference evidence="5 6" key="1">
    <citation type="submission" date="2017-04" db="EMBL/GenBank/DDBJ databases">
        <title>Draft genome of the yeast Clavispora lusitaniae type strain CBS 6936.</title>
        <authorList>
            <person name="Durrens P."/>
            <person name="Klopp C."/>
            <person name="Biteau N."/>
            <person name="Fitton-Ouhabi V."/>
            <person name="Dementhon K."/>
            <person name="Accoceberry I."/>
            <person name="Sherman D.J."/>
            <person name="Noel T."/>
        </authorList>
    </citation>
    <scope>NUCLEOTIDE SEQUENCE [LARGE SCALE GENOMIC DNA]</scope>
    <source>
        <strain evidence="5 6">CBS 6936</strain>
    </source>
</reference>
<dbReference type="Proteomes" id="UP000195602">
    <property type="component" value="Unassembled WGS sequence"/>
</dbReference>
<evidence type="ECO:0000256" key="3">
    <source>
        <dbReference type="SAM" id="MobiDB-lite"/>
    </source>
</evidence>
<name>A0AA91T3E6_CLALS</name>
<organism evidence="5 6">
    <name type="scientific">Clavispora lusitaniae</name>
    <name type="common">Candida lusitaniae</name>
    <dbReference type="NCBI Taxonomy" id="36911"/>
    <lineage>
        <taxon>Eukaryota</taxon>
        <taxon>Fungi</taxon>
        <taxon>Dikarya</taxon>
        <taxon>Ascomycota</taxon>
        <taxon>Saccharomycotina</taxon>
        <taxon>Pichiomycetes</taxon>
        <taxon>Metschnikowiaceae</taxon>
        <taxon>Clavispora</taxon>
    </lineage>
</organism>
<dbReference type="GO" id="GO:0003723">
    <property type="term" value="F:RNA binding"/>
    <property type="evidence" value="ECO:0007669"/>
    <property type="project" value="UniProtKB-UniRule"/>
</dbReference>
<dbReference type="PROSITE" id="PS50084">
    <property type="entry name" value="KH_TYPE_1"/>
    <property type="match status" value="3"/>
</dbReference>
<feature type="region of interest" description="Disordered" evidence="3">
    <location>
        <begin position="422"/>
        <end position="503"/>
    </location>
</feature>
<dbReference type="SUPFAM" id="SSF54791">
    <property type="entry name" value="Eukaryotic type KH-domain (KH-domain type I)"/>
    <property type="match status" value="3"/>
</dbReference>
<dbReference type="AlphaFoldDB" id="A0AA91T3E6"/>
<proteinExistence type="predicted"/>
<dbReference type="SMART" id="SM00322">
    <property type="entry name" value="KH"/>
    <property type="match status" value="3"/>
</dbReference>
<evidence type="ECO:0000313" key="5">
    <source>
        <dbReference type="EMBL" id="OVF10142.1"/>
    </source>
</evidence>
<feature type="compositionally biased region" description="Basic and acidic residues" evidence="3">
    <location>
        <begin position="437"/>
        <end position="471"/>
    </location>
</feature>